<dbReference type="Proteomes" id="UP000541444">
    <property type="component" value="Unassembled WGS sequence"/>
</dbReference>
<sequence length="97" mass="11041">MKIQETKVMMKIPKRVIIKACYDADIIDNYTPCFSSRSLFVTPPDRSSLMLDFLNFIEDNDLMFDVPSNGSFPQAKLVHPFLSCSSRQMNANSDTVI</sequence>
<organism evidence="1 2">
    <name type="scientific">Kingdonia uniflora</name>
    <dbReference type="NCBI Taxonomy" id="39325"/>
    <lineage>
        <taxon>Eukaryota</taxon>
        <taxon>Viridiplantae</taxon>
        <taxon>Streptophyta</taxon>
        <taxon>Embryophyta</taxon>
        <taxon>Tracheophyta</taxon>
        <taxon>Spermatophyta</taxon>
        <taxon>Magnoliopsida</taxon>
        <taxon>Ranunculales</taxon>
        <taxon>Circaeasteraceae</taxon>
        <taxon>Kingdonia</taxon>
    </lineage>
</organism>
<gene>
    <name evidence="1" type="ORF">GIB67_001233</name>
</gene>
<dbReference type="AlphaFoldDB" id="A0A7J7LG88"/>
<evidence type="ECO:0000313" key="1">
    <source>
        <dbReference type="EMBL" id="KAF6141681.1"/>
    </source>
</evidence>
<name>A0A7J7LG88_9MAGN</name>
<reference evidence="1 2" key="1">
    <citation type="journal article" date="2020" name="IScience">
        <title>Genome Sequencing of the Endangered Kingdonia uniflora (Circaeasteraceae, Ranunculales) Reveals Potential Mechanisms of Evolutionary Specialization.</title>
        <authorList>
            <person name="Sun Y."/>
            <person name="Deng T."/>
            <person name="Zhang A."/>
            <person name="Moore M.J."/>
            <person name="Landis J.B."/>
            <person name="Lin N."/>
            <person name="Zhang H."/>
            <person name="Zhang X."/>
            <person name="Huang J."/>
            <person name="Zhang X."/>
            <person name="Sun H."/>
            <person name="Wang H."/>
        </authorList>
    </citation>
    <scope>NUCLEOTIDE SEQUENCE [LARGE SCALE GENOMIC DNA]</scope>
    <source>
        <strain evidence="1">TB1705</strain>
        <tissue evidence="1">Leaf</tissue>
    </source>
</reference>
<dbReference type="OrthoDB" id="1651420at2759"/>
<proteinExistence type="predicted"/>
<dbReference type="EMBL" id="JACGCM010002300">
    <property type="protein sequence ID" value="KAF6141681.1"/>
    <property type="molecule type" value="Genomic_DNA"/>
</dbReference>
<accession>A0A7J7LG88</accession>
<protein>
    <submittedName>
        <fullName evidence="1">Uncharacterized protein</fullName>
    </submittedName>
</protein>
<comment type="caution">
    <text evidence="1">The sequence shown here is derived from an EMBL/GenBank/DDBJ whole genome shotgun (WGS) entry which is preliminary data.</text>
</comment>
<evidence type="ECO:0000313" key="2">
    <source>
        <dbReference type="Proteomes" id="UP000541444"/>
    </source>
</evidence>
<keyword evidence="2" id="KW-1185">Reference proteome</keyword>